<protein>
    <submittedName>
        <fullName evidence="4">Signal recognition particle</fullName>
    </submittedName>
</protein>
<evidence type="ECO:0000313" key="5">
    <source>
        <dbReference type="Proteomes" id="UP000062043"/>
    </source>
</evidence>
<evidence type="ECO:0000313" key="4">
    <source>
        <dbReference type="EMBL" id="AJC72147.1"/>
    </source>
</evidence>
<dbReference type="KEGG" id="tgy:X802_08225"/>
<keyword evidence="5" id="KW-1185">Reference proteome</keyword>
<organism evidence="4 5">
    <name type="scientific">Thermococcus guaymasensis DSM 11113</name>
    <dbReference type="NCBI Taxonomy" id="1432656"/>
    <lineage>
        <taxon>Archaea</taxon>
        <taxon>Methanobacteriati</taxon>
        <taxon>Methanobacteriota</taxon>
        <taxon>Thermococci</taxon>
        <taxon>Thermococcales</taxon>
        <taxon>Thermococcaceae</taxon>
        <taxon>Thermococcus</taxon>
    </lineage>
</organism>
<accession>A0A0X1KLL2</accession>
<dbReference type="InterPro" id="IPR036521">
    <property type="entry name" value="SRP19-like_sf"/>
</dbReference>
<dbReference type="Gene3D" id="3.30.56.30">
    <property type="entry name" value="Signal recognition particle, SRP19-like subunit"/>
    <property type="match status" value="1"/>
</dbReference>
<dbReference type="PATRIC" id="fig|1432656.3.peg.1605"/>
<dbReference type="OrthoDB" id="56356at2157"/>
<dbReference type="AlphaFoldDB" id="A0A0X1KLL2"/>
<dbReference type="EMBL" id="CP007140">
    <property type="protein sequence ID" value="AJC72147.1"/>
    <property type="molecule type" value="Genomic_DNA"/>
</dbReference>
<dbReference type="STRING" id="1432656.X802_08225"/>
<dbReference type="RefSeq" id="WP_062372662.1">
    <property type="nucleotide sequence ID" value="NZ_CP007140.1"/>
</dbReference>
<evidence type="ECO:0000256" key="1">
    <source>
        <dbReference type="ARBA" id="ARBA00022490"/>
    </source>
</evidence>
<keyword evidence="3" id="KW-0687">Ribonucleoprotein</keyword>
<sequence length="111" mass="12750">MPRFVVWPNELDARLSRKYGRAVPKNVAVDGPKISEIEDAALIIGMKVVEKDPRKLNPRLSGLDEDLRTYGLLRVESPYGKGKSLKLIAEKIRELRSRAKPKKDKTKRKRR</sequence>
<dbReference type="GO" id="GO:0008312">
    <property type="term" value="F:7S RNA binding"/>
    <property type="evidence" value="ECO:0007669"/>
    <property type="project" value="InterPro"/>
</dbReference>
<dbReference type="GO" id="GO:0006614">
    <property type="term" value="P:SRP-dependent cotranslational protein targeting to membrane"/>
    <property type="evidence" value="ECO:0007669"/>
    <property type="project" value="InterPro"/>
</dbReference>
<proteinExistence type="predicted"/>
<reference evidence="4 5" key="1">
    <citation type="submission" date="2014-01" db="EMBL/GenBank/DDBJ databases">
        <title>Genome sequencing of Thermococcus guaymasensis.</title>
        <authorList>
            <person name="Zhang X."/>
            <person name="Alvare G."/>
            <person name="Fristensky B."/>
            <person name="Chen L."/>
            <person name="Suen T."/>
            <person name="Chen Q."/>
            <person name="Ma K."/>
        </authorList>
    </citation>
    <scope>NUCLEOTIDE SEQUENCE [LARGE SCALE GENOMIC DNA]</scope>
    <source>
        <strain evidence="4 5">DSM 11113</strain>
    </source>
</reference>
<gene>
    <name evidence="4" type="ORF">X802_08225</name>
</gene>
<evidence type="ECO:0000256" key="2">
    <source>
        <dbReference type="ARBA" id="ARBA00023135"/>
    </source>
</evidence>
<keyword evidence="2" id="KW-0733">Signal recognition particle</keyword>
<name>A0A0X1KLL2_9EURY</name>
<dbReference type="GO" id="GO:0048500">
    <property type="term" value="C:signal recognition particle"/>
    <property type="evidence" value="ECO:0007669"/>
    <property type="project" value="InterPro"/>
</dbReference>
<evidence type="ECO:0000256" key="3">
    <source>
        <dbReference type="ARBA" id="ARBA00023274"/>
    </source>
</evidence>
<dbReference type="GeneID" id="27135640"/>
<dbReference type="NCBIfam" id="NF002993">
    <property type="entry name" value="PRK03745.1"/>
    <property type="match status" value="1"/>
</dbReference>
<keyword evidence="1" id="KW-0963">Cytoplasm</keyword>
<dbReference type="Proteomes" id="UP000062043">
    <property type="component" value="Chromosome"/>
</dbReference>
<dbReference type="Pfam" id="PF01922">
    <property type="entry name" value="SRP19"/>
    <property type="match status" value="1"/>
</dbReference>
<dbReference type="InterPro" id="IPR002778">
    <property type="entry name" value="Signal_recog_particle_SRP19"/>
</dbReference>
<dbReference type="SUPFAM" id="SSF69695">
    <property type="entry name" value="SRP19"/>
    <property type="match status" value="1"/>
</dbReference>